<feature type="domain" description="ABC transmembrane type-1" evidence="8">
    <location>
        <begin position="80"/>
        <end position="297"/>
    </location>
</feature>
<evidence type="ECO:0000256" key="3">
    <source>
        <dbReference type="ARBA" id="ARBA00022475"/>
    </source>
</evidence>
<feature type="transmembrane region" description="Helical" evidence="7">
    <location>
        <begin position="84"/>
        <end position="108"/>
    </location>
</feature>
<evidence type="ECO:0000256" key="1">
    <source>
        <dbReference type="ARBA" id="ARBA00004651"/>
    </source>
</evidence>
<dbReference type="GO" id="GO:0055085">
    <property type="term" value="P:transmembrane transport"/>
    <property type="evidence" value="ECO:0007669"/>
    <property type="project" value="InterPro"/>
</dbReference>
<feature type="transmembrane region" description="Helical" evidence="7">
    <location>
        <begin position="282"/>
        <end position="301"/>
    </location>
</feature>
<dbReference type="PANTHER" id="PTHR43227:SF11">
    <property type="entry name" value="BLL4140 PROTEIN"/>
    <property type="match status" value="1"/>
</dbReference>
<evidence type="ECO:0000256" key="5">
    <source>
        <dbReference type="ARBA" id="ARBA00022989"/>
    </source>
</evidence>
<keyword evidence="9" id="KW-0762">Sugar transport</keyword>
<evidence type="ECO:0000313" key="9">
    <source>
        <dbReference type="EMBL" id="ODM07334.1"/>
    </source>
</evidence>
<comment type="similarity">
    <text evidence="7">Belongs to the binding-protein-dependent transport system permease family.</text>
</comment>
<keyword evidence="6 7" id="KW-0472">Membrane</keyword>
<evidence type="ECO:0000313" key="11">
    <source>
        <dbReference type="EMBL" id="ODR55008.1"/>
    </source>
</evidence>
<proteinExistence type="inferred from homology"/>
<evidence type="ECO:0000313" key="14">
    <source>
        <dbReference type="Proteomes" id="UP000094869"/>
    </source>
</evidence>
<dbReference type="CDD" id="cd06261">
    <property type="entry name" value="TM_PBP2"/>
    <property type="match status" value="1"/>
</dbReference>
<keyword evidence="4 7" id="KW-0812">Transmembrane</keyword>
<dbReference type="PATRIC" id="fig|1432052.4.peg.3594"/>
<dbReference type="EMBL" id="MEHD01000051">
    <property type="protein sequence ID" value="ODR45772.1"/>
    <property type="molecule type" value="Genomic_DNA"/>
</dbReference>
<dbReference type="Proteomes" id="UP000094869">
    <property type="component" value="Unassembled WGS sequence"/>
</dbReference>
<reference evidence="11 13" key="3">
    <citation type="submission" date="2016-08" db="EMBL/GenBank/DDBJ databases">
        <authorList>
            <person name="Seilhamer J.J."/>
        </authorList>
    </citation>
    <scope>NUCLEOTIDE SEQUENCE [LARGE SCALE GENOMIC DNA]</scope>
    <source>
        <strain evidence="11 13">NML150140-1</strain>
    </source>
</reference>
<evidence type="ECO:0000256" key="4">
    <source>
        <dbReference type="ARBA" id="ARBA00022692"/>
    </source>
</evidence>
<evidence type="ECO:0000313" key="13">
    <source>
        <dbReference type="Proteomes" id="UP000094271"/>
    </source>
</evidence>
<dbReference type="Gene3D" id="1.10.3720.10">
    <property type="entry name" value="MetI-like"/>
    <property type="match status" value="1"/>
</dbReference>
<dbReference type="Proteomes" id="UP000094067">
    <property type="component" value="Unassembled WGS sequence"/>
</dbReference>
<sequence>MKAKTDKKQGFLQKLVRYKTLLLMLLPSAALVLIFSYLPIGGLVMAFKRFNYADGIFGSPWVGLDNFRFFFESGKALLVTRNTALYNLAFILINTVLEIAFAIILSEMAGKWMKKLTQSIIFLPYFISWVIVGSIAYSLLSYETGTLNGVLKSLGINPVNFYGESGWWPLIIVAFSAWKGVGYGVVVYLAAILGVDASQHEAAAIDGANIFQRIRYITIPSITPTVITLTLLALGKIFRGNLDLFYQLVGQNGALFDKTDVIDTYVFRMTIAATDVGQTVAIGFYQSVLCFITILIANWVVKKKDENYSLF</sequence>
<reference evidence="9 12" key="1">
    <citation type="submission" date="2016-07" db="EMBL/GenBank/DDBJ databases">
        <title>Characterization of isolates of Eisenbergiella tayi derived from blood cultures, using whole genome sequencing.</title>
        <authorList>
            <person name="Burdz T."/>
            <person name="Wiebe D."/>
            <person name="Huynh C."/>
            <person name="Bernard K."/>
        </authorList>
    </citation>
    <scope>NUCLEOTIDE SEQUENCE [LARGE SCALE GENOMIC DNA]</scope>
    <source>
        <strain evidence="9 12">NML 110608</strain>
    </source>
</reference>
<keyword evidence="3" id="KW-1003">Cell membrane</keyword>
<dbReference type="InterPro" id="IPR035906">
    <property type="entry name" value="MetI-like_sf"/>
</dbReference>
<dbReference type="EMBL" id="MCGH01000002">
    <property type="protein sequence ID" value="ODM07334.1"/>
    <property type="molecule type" value="Genomic_DNA"/>
</dbReference>
<evidence type="ECO:0000256" key="2">
    <source>
        <dbReference type="ARBA" id="ARBA00022448"/>
    </source>
</evidence>
<dbReference type="SUPFAM" id="SSF161098">
    <property type="entry name" value="MetI-like"/>
    <property type="match status" value="1"/>
</dbReference>
<dbReference type="GO" id="GO:0005886">
    <property type="term" value="C:plasma membrane"/>
    <property type="evidence" value="ECO:0007669"/>
    <property type="project" value="UniProtKB-SubCell"/>
</dbReference>
<dbReference type="InterPro" id="IPR050809">
    <property type="entry name" value="UgpAE/MalFG_permease"/>
</dbReference>
<dbReference type="AlphaFoldDB" id="A0A1E3AF27"/>
<organism evidence="9 12">
    <name type="scientific">Eisenbergiella tayi</name>
    <dbReference type="NCBI Taxonomy" id="1432052"/>
    <lineage>
        <taxon>Bacteria</taxon>
        <taxon>Bacillati</taxon>
        <taxon>Bacillota</taxon>
        <taxon>Clostridia</taxon>
        <taxon>Lachnospirales</taxon>
        <taxon>Lachnospiraceae</taxon>
        <taxon>Eisenbergiella</taxon>
    </lineage>
</organism>
<evidence type="ECO:0000256" key="7">
    <source>
        <dbReference type="RuleBase" id="RU363032"/>
    </source>
</evidence>
<reference evidence="10 14" key="2">
    <citation type="submission" date="2016-08" db="EMBL/GenBank/DDBJ databases">
        <title>Characterization of Isolates of Eisenbergiella tayi Derived from Blood Cultures, Using Whole Genome Sequencing.</title>
        <authorList>
            <person name="Bernier A.-M."/>
            <person name="Burdz T."/>
            <person name="Wiebe D."/>
            <person name="Bernard K."/>
        </authorList>
    </citation>
    <scope>NUCLEOTIDE SEQUENCE [LARGE SCALE GENOMIC DNA]</scope>
    <source>
        <strain evidence="10 14">NML120146</strain>
    </source>
</reference>
<dbReference type="RefSeq" id="WP_069153005.1">
    <property type="nucleotide sequence ID" value="NZ_DBFYTW010000165.1"/>
</dbReference>
<evidence type="ECO:0000259" key="8">
    <source>
        <dbReference type="PROSITE" id="PS50928"/>
    </source>
</evidence>
<keyword evidence="2 7" id="KW-0813">Transport</keyword>
<feature type="transmembrane region" description="Helical" evidence="7">
    <location>
        <begin position="120"/>
        <end position="140"/>
    </location>
</feature>
<dbReference type="InterPro" id="IPR000515">
    <property type="entry name" value="MetI-like"/>
</dbReference>
<protein>
    <submittedName>
        <fullName evidence="9">Putative multiple-sugar transport system permease YteP</fullName>
    </submittedName>
    <submittedName>
        <fullName evidence="10">Sugar ABC transporter permease</fullName>
    </submittedName>
</protein>
<comment type="caution">
    <text evidence="9">The sequence shown here is derived from an EMBL/GenBank/DDBJ whole genome shotgun (WGS) entry which is preliminary data.</text>
</comment>
<dbReference type="Proteomes" id="UP000094271">
    <property type="component" value="Unassembled WGS sequence"/>
</dbReference>
<dbReference type="EMBL" id="MEHA01000002">
    <property type="protein sequence ID" value="ODR55008.1"/>
    <property type="molecule type" value="Genomic_DNA"/>
</dbReference>
<feature type="transmembrane region" description="Helical" evidence="7">
    <location>
        <begin position="21"/>
        <end position="40"/>
    </location>
</feature>
<evidence type="ECO:0000313" key="12">
    <source>
        <dbReference type="Proteomes" id="UP000094067"/>
    </source>
</evidence>
<dbReference type="PROSITE" id="PS50928">
    <property type="entry name" value="ABC_TM1"/>
    <property type="match status" value="1"/>
</dbReference>
<keyword evidence="5 7" id="KW-1133">Transmembrane helix</keyword>
<dbReference type="OrthoDB" id="9785836at2"/>
<keyword evidence="14" id="KW-1185">Reference proteome</keyword>
<feature type="transmembrane region" description="Helical" evidence="7">
    <location>
        <begin position="216"/>
        <end position="238"/>
    </location>
</feature>
<dbReference type="PANTHER" id="PTHR43227">
    <property type="entry name" value="BLL4140 PROTEIN"/>
    <property type="match status" value="1"/>
</dbReference>
<feature type="transmembrane region" description="Helical" evidence="7">
    <location>
        <begin position="167"/>
        <end position="195"/>
    </location>
</feature>
<gene>
    <name evidence="9" type="primary">yteP_62</name>
    <name evidence="11" type="ORF">BEI59_03530</name>
    <name evidence="9" type="ORF">BEI61_03224</name>
    <name evidence="10" type="ORF">BEI63_28760</name>
</gene>
<evidence type="ECO:0000256" key="6">
    <source>
        <dbReference type="ARBA" id="ARBA00023136"/>
    </source>
</evidence>
<dbReference type="Pfam" id="PF00528">
    <property type="entry name" value="BPD_transp_1"/>
    <property type="match status" value="1"/>
</dbReference>
<accession>A0A1E3AF27</accession>
<name>A0A1E3AF27_9FIRM</name>
<comment type="subcellular location">
    <subcellularLocation>
        <location evidence="1 7">Cell membrane</location>
        <topology evidence="1 7">Multi-pass membrane protein</topology>
    </subcellularLocation>
</comment>
<evidence type="ECO:0000313" key="10">
    <source>
        <dbReference type="EMBL" id="ODR45772.1"/>
    </source>
</evidence>